<organism evidence="1 2">
    <name type="scientific">Mycena metata</name>
    <dbReference type="NCBI Taxonomy" id="1033252"/>
    <lineage>
        <taxon>Eukaryota</taxon>
        <taxon>Fungi</taxon>
        <taxon>Dikarya</taxon>
        <taxon>Basidiomycota</taxon>
        <taxon>Agaricomycotina</taxon>
        <taxon>Agaricomycetes</taxon>
        <taxon>Agaricomycetidae</taxon>
        <taxon>Agaricales</taxon>
        <taxon>Marasmiineae</taxon>
        <taxon>Mycenaceae</taxon>
        <taxon>Mycena</taxon>
    </lineage>
</organism>
<protein>
    <submittedName>
        <fullName evidence="1">Uncharacterized protein</fullName>
    </submittedName>
</protein>
<comment type="caution">
    <text evidence="1">The sequence shown here is derived from an EMBL/GenBank/DDBJ whole genome shotgun (WGS) entry which is preliminary data.</text>
</comment>
<accession>A0AAD7HX12</accession>
<proteinExistence type="predicted"/>
<evidence type="ECO:0000313" key="2">
    <source>
        <dbReference type="Proteomes" id="UP001215598"/>
    </source>
</evidence>
<dbReference type="AlphaFoldDB" id="A0AAD7HX12"/>
<dbReference type="EMBL" id="JARKIB010000161">
    <property type="protein sequence ID" value="KAJ7730141.1"/>
    <property type="molecule type" value="Genomic_DNA"/>
</dbReference>
<reference evidence="1" key="1">
    <citation type="submission" date="2023-03" db="EMBL/GenBank/DDBJ databases">
        <title>Massive genome expansion in bonnet fungi (Mycena s.s.) driven by repeated elements and novel gene families across ecological guilds.</title>
        <authorList>
            <consortium name="Lawrence Berkeley National Laboratory"/>
            <person name="Harder C.B."/>
            <person name="Miyauchi S."/>
            <person name="Viragh M."/>
            <person name="Kuo A."/>
            <person name="Thoen E."/>
            <person name="Andreopoulos B."/>
            <person name="Lu D."/>
            <person name="Skrede I."/>
            <person name="Drula E."/>
            <person name="Henrissat B."/>
            <person name="Morin E."/>
            <person name="Kohler A."/>
            <person name="Barry K."/>
            <person name="LaButti K."/>
            <person name="Morin E."/>
            <person name="Salamov A."/>
            <person name="Lipzen A."/>
            <person name="Mereny Z."/>
            <person name="Hegedus B."/>
            <person name="Baldrian P."/>
            <person name="Stursova M."/>
            <person name="Weitz H."/>
            <person name="Taylor A."/>
            <person name="Grigoriev I.V."/>
            <person name="Nagy L.G."/>
            <person name="Martin F."/>
            <person name="Kauserud H."/>
        </authorList>
    </citation>
    <scope>NUCLEOTIDE SEQUENCE</scope>
    <source>
        <strain evidence="1">CBHHK182m</strain>
    </source>
</reference>
<sequence length="87" mass="10022">MLIFSTVSLFRPAMTRVTFSLTLSRPQQGEQLQRANGQQSFRGAFLAANLQVRVQRLHGYYPSCTFTTPRPAALAFSVLWLLRRHFY</sequence>
<evidence type="ECO:0000313" key="1">
    <source>
        <dbReference type="EMBL" id="KAJ7730141.1"/>
    </source>
</evidence>
<dbReference type="Proteomes" id="UP001215598">
    <property type="component" value="Unassembled WGS sequence"/>
</dbReference>
<gene>
    <name evidence="1" type="ORF">B0H16DRAFT_1585496</name>
</gene>
<keyword evidence="2" id="KW-1185">Reference proteome</keyword>
<name>A0AAD7HX12_9AGAR</name>